<reference evidence="1" key="1">
    <citation type="submission" date="2014-11" db="EMBL/GenBank/DDBJ databases">
        <authorList>
            <person name="Amaro Gonzalez C."/>
        </authorList>
    </citation>
    <scope>NUCLEOTIDE SEQUENCE</scope>
</reference>
<accession>A0A0E9QKP0</accession>
<dbReference type="AlphaFoldDB" id="A0A0E9QKP0"/>
<name>A0A0E9QKP0_ANGAN</name>
<protein>
    <submittedName>
        <fullName evidence="1">Uncharacterized protein</fullName>
    </submittedName>
</protein>
<evidence type="ECO:0000313" key="1">
    <source>
        <dbReference type="EMBL" id="JAH16905.1"/>
    </source>
</evidence>
<reference evidence="1" key="2">
    <citation type="journal article" date="2015" name="Fish Shellfish Immunol.">
        <title>Early steps in the European eel (Anguilla anguilla)-Vibrio vulnificus interaction in the gills: Role of the RtxA13 toxin.</title>
        <authorList>
            <person name="Callol A."/>
            <person name="Pajuelo D."/>
            <person name="Ebbesson L."/>
            <person name="Teles M."/>
            <person name="MacKenzie S."/>
            <person name="Amaro C."/>
        </authorList>
    </citation>
    <scope>NUCLEOTIDE SEQUENCE</scope>
</reference>
<dbReference type="EMBL" id="GBXM01091672">
    <property type="protein sequence ID" value="JAH16905.1"/>
    <property type="molecule type" value="Transcribed_RNA"/>
</dbReference>
<proteinExistence type="predicted"/>
<organism evidence="1">
    <name type="scientific">Anguilla anguilla</name>
    <name type="common">European freshwater eel</name>
    <name type="synonym">Muraena anguilla</name>
    <dbReference type="NCBI Taxonomy" id="7936"/>
    <lineage>
        <taxon>Eukaryota</taxon>
        <taxon>Metazoa</taxon>
        <taxon>Chordata</taxon>
        <taxon>Craniata</taxon>
        <taxon>Vertebrata</taxon>
        <taxon>Euteleostomi</taxon>
        <taxon>Actinopterygii</taxon>
        <taxon>Neopterygii</taxon>
        <taxon>Teleostei</taxon>
        <taxon>Anguilliformes</taxon>
        <taxon>Anguillidae</taxon>
        <taxon>Anguilla</taxon>
    </lineage>
</organism>
<sequence length="42" mass="4933">MFSGCLLFCKMYINVKSGGFSQSRIPDKLNFNLCRLEFFTLY</sequence>